<evidence type="ECO:0000313" key="1">
    <source>
        <dbReference type="EMBL" id="MXU93055.1"/>
    </source>
</evidence>
<protein>
    <submittedName>
        <fullName evidence="1">Putative secreted protein</fullName>
    </submittedName>
</protein>
<name>A0A6B0UTR6_IXORI</name>
<organism evidence="1">
    <name type="scientific">Ixodes ricinus</name>
    <name type="common">Common tick</name>
    <name type="synonym">Acarus ricinus</name>
    <dbReference type="NCBI Taxonomy" id="34613"/>
    <lineage>
        <taxon>Eukaryota</taxon>
        <taxon>Metazoa</taxon>
        <taxon>Ecdysozoa</taxon>
        <taxon>Arthropoda</taxon>
        <taxon>Chelicerata</taxon>
        <taxon>Arachnida</taxon>
        <taxon>Acari</taxon>
        <taxon>Parasitiformes</taxon>
        <taxon>Ixodida</taxon>
        <taxon>Ixodoidea</taxon>
        <taxon>Ixodidae</taxon>
        <taxon>Ixodinae</taxon>
        <taxon>Ixodes</taxon>
    </lineage>
</organism>
<accession>A0A6B0UTR6</accession>
<reference evidence="1" key="1">
    <citation type="submission" date="2019-12" db="EMBL/GenBank/DDBJ databases">
        <title>An insight into the sialome of adult female Ixodes ricinus ticks feeding for 6 days.</title>
        <authorList>
            <person name="Perner J."/>
            <person name="Ribeiro J.M.C."/>
        </authorList>
    </citation>
    <scope>NUCLEOTIDE SEQUENCE</scope>
    <source>
        <strain evidence="1">Semi-engorged</strain>
        <tissue evidence="1">Salivary glands</tissue>
    </source>
</reference>
<proteinExistence type="predicted"/>
<dbReference type="AlphaFoldDB" id="A0A6B0UTR6"/>
<dbReference type="EMBL" id="GIFC01010972">
    <property type="protein sequence ID" value="MXU93055.1"/>
    <property type="molecule type" value="Transcribed_RNA"/>
</dbReference>
<sequence length="141" mass="15143">MRGLKTLSSKWPLLPPTVTATWLPITWAATMVTASHCVGFTLPGMMLLPGSFSGRESSPNPHRGPEPRKRMSLAIFMRLQAMTFRDPDTSTMASFDARASNLLGAVTKGSPVNWDTFSATFSANPTLVLSPVPTAVPPAAR</sequence>